<feature type="domain" description="HTH araC/xylS-type" evidence="4">
    <location>
        <begin position="168"/>
        <end position="268"/>
    </location>
</feature>
<dbReference type="RefSeq" id="WP_138617421.1">
    <property type="nucleotide sequence ID" value="NZ_VCAO01000003.1"/>
</dbReference>
<evidence type="ECO:0000256" key="3">
    <source>
        <dbReference type="ARBA" id="ARBA00023163"/>
    </source>
</evidence>
<dbReference type="Pfam" id="PF12833">
    <property type="entry name" value="HTH_18"/>
    <property type="match status" value="1"/>
</dbReference>
<dbReference type="EMBL" id="VCAO01000003">
    <property type="protein sequence ID" value="TMM48087.1"/>
    <property type="molecule type" value="Genomic_DNA"/>
</dbReference>
<keyword evidence="6" id="KW-1185">Reference proteome</keyword>
<name>A0A5S3P501_9SPHN</name>
<evidence type="ECO:0000259" key="4">
    <source>
        <dbReference type="PROSITE" id="PS01124"/>
    </source>
</evidence>
<reference evidence="5 6" key="1">
    <citation type="submission" date="2019-05" db="EMBL/GenBank/DDBJ databases">
        <title>Erythrobacter marisflavi sp. nov., isolated from isolated from water of an estuary environment.</title>
        <authorList>
            <person name="Yoon J.-H."/>
        </authorList>
    </citation>
    <scope>NUCLEOTIDE SEQUENCE [LARGE SCALE GENOMIC DNA]</scope>
    <source>
        <strain evidence="5 6">KEM-5</strain>
    </source>
</reference>
<dbReference type="InterPro" id="IPR050204">
    <property type="entry name" value="AraC_XylS_family_regulators"/>
</dbReference>
<dbReference type="AlphaFoldDB" id="A0A5S3P501"/>
<dbReference type="Proteomes" id="UP000309668">
    <property type="component" value="Unassembled WGS sequence"/>
</dbReference>
<accession>A0A5S3P501</accession>
<gene>
    <name evidence="5" type="ORF">FEV51_07220</name>
</gene>
<evidence type="ECO:0000256" key="2">
    <source>
        <dbReference type="ARBA" id="ARBA00023125"/>
    </source>
</evidence>
<keyword evidence="3" id="KW-0804">Transcription</keyword>
<dbReference type="PANTHER" id="PTHR46796">
    <property type="entry name" value="HTH-TYPE TRANSCRIPTIONAL ACTIVATOR RHAS-RELATED"/>
    <property type="match status" value="1"/>
</dbReference>
<dbReference type="GO" id="GO:0043565">
    <property type="term" value="F:sequence-specific DNA binding"/>
    <property type="evidence" value="ECO:0007669"/>
    <property type="project" value="InterPro"/>
</dbReference>
<keyword evidence="1" id="KW-0805">Transcription regulation</keyword>
<dbReference type="PROSITE" id="PS01124">
    <property type="entry name" value="HTH_ARAC_FAMILY_2"/>
    <property type="match status" value="1"/>
</dbReference>
<dbReference type="GO" id="GO:0003700">
    <property type="term" value="F:DNA-binding transcription factor activity"/>
    <property type="evidence" value="ECO:0007669"/>
    <property type="project" value="InterPro"/>
</dbReference>
<protein>
    <submittedName>
        <fullName evidence="5">AraC family transcriptional regulator</fullName>
    </submittedName>
</protein>
<dbReference type="Gene3D" id="1.10.10.60">
    <property type="entry name" value="Homeodomain-like"/>
    <property type="match status" value="1"/>
</dbReference>
<comment type="caution">
    <text evidence="5">The sequence shown here is derived from an EMBL/GenBank/DDBJ whole genome shotgun (WGS) entry which is preliminary data.</text>
</comment>
<evidence type="ECO:0000313" key="6">
    <source>
        <dbReference type="Proteomes" id="UP000309668"/>
    </source>
</evidence>
<dbReference type="OrthoDB" id="2559672at2"/>
<evidence type="ECO:0000313" key="5">
    <source>
        <dbReference type="EMBL" id="TMM48087.1"/>
    </source>
</evidence>
<keyword evidence="2" id="KW-0238">DNA-binding</keyword>
<dbReference type="InterPro" id="IPR018060">
    <property type="entry name" value="HTH_AraC"/>
</dbReference>
<sequence length="298" mass="33317">MSRPQPDDCVTLRFFLPPEQLKPFITTLYYMEVSGEAANPIEDWLHPEWANLRIFNRRSVEAAIGTQPVAMMPRAVAAGPTSYATLFRTSNVKSWGIGLLPLGWARFVGASAKDYADRLCNAESDPAMARLGPLARRLHAPGRTVAEDRDTIVAYLTRLLEDPPPRRETELVRLQAALVDPAIKDVAGLAAAVATTPRTLERFCASAFGFTPQMLLRRQRFLRSLAHFMLDPSLKWIETLDTHYHDQAHFVRDFKRFMTMTPSEYAALPHPVMMAAAQVRKSVAGEAVQGLHRPARPA</sequence>
<evidence type="ECO:0000256" key="1">
    <source>
        <dbReference type="ARBA" id="ARBA00023015"/>
    </source>
</evidence>
<proteinExistence type="predicted"/>
<dbReference type="SMART" id="SM00342">
    <property type="entry name" value="HTH_ARAC"/>
    <property type="match status" value="1"/>
</dbReference>
<organism evidence="5 6">
    <name type="scientific">Qipengyuania marisflavi</name>
    <dbReference type="NCBI Taxonomy" id="2486356"/>
    <lineage>
        <taxon>Bacteria</taxon>
        <taxon>Pseudomonadati</taxon>
        <taxon>Pseudomonadota</taxon>
        <taxon>Alphaproteobacteria</taxon>
        <taxon>Sphingomonadales</taxon>
        <taxon>Erythrobacteraceae</taxon>
        <taxon>Qipengyuania</taxon>
    </lineage>
</organism>